<reference evidence="2 3" key="1">
    <citation type="submission" date="2016-04" db="EMBL/GenBank/DDBJ databases">
        <title>ATOL: Assembling a taxonomically balanced genome-scale reconstruction of the evolutionary history of the Enterobacteriaceae.</title>
        <authorList>
            <person name="Plunkett G.III."/>
            <person name="Neeno-Eckwall E.C."/>
            <person name="Glasner J.D."/>
            <person name="Perna N.T."/>
        </authorList>
    </citation>
    <scope>NUCLEOTIDE SEQUENCE [LARGE SCALE GENOMIC DNA]</scope>
    <source>
        <strain evidence="2 3">ATCC 51605</strain>
    </source>
</reference>
<dbReference type="RefSeq" id="WP_064559070.1">
    <property type="nucleotide sequence ID" value="NZ_LXER01000017.1"/>
</dbReference>
<dbReference type="PATRIC" id="fig|1354251.4.peg.2077"/>
<gene>
    <name evidence="2" type="ORF">M975_2007</name>
</gene>
<dbReference type="OrthoDB" id="8658549at2"/>
<evidence type="ECO:0000256" key="1">
    <source>
        <dbReference type="SAM" id="MobiDB-lite"/>
    </source>
</evidence>
<evidence type="ECO:0000313" key="3">
    <source>
        <dbReference type="Proteomes" id="UP000078410"/>
    </source>
</evidence>
<dbReference type="NCBIfam" id="TIGR03495">
    <property type="entry name" value="phage_LysB"/>
    <property type="match status" value="1"/>
</dbReference>
<comment type="caution">
    <text evidence="2">The sequence shown here is derived from an EMBL/GenBank/DDBJ whole genome shotgun (WGS) entry which is preliminary data.</text>
</comment>
<evidence type="ECO:0000313" key="2">
    <source>
        <dbReference type="EMBL" id="OAT32115.1"/>
    </source>
</evidence>
<protein>
    <submittedName>
        <fullName evidence="2">Rz family phage spanin</fullName>
    </submittedName>
</protein>
<feature type="region of interest" description="Disordered" evidence="1">
    <location>
        <begin position="120"/>
        <end position="142"/>
    </location>
</feature>
<dbReference type="EMBL" id="LXER01000017">
    <property type="protein sequence ID" value="OAT32115.1"/>
    <property type="molecule type" value="Genomic_DNA"/>
</dbReference>
<name>A0A1B7IQV7_9ENTR</name>
<organism evidence="2 3">
    <name type="scientific">Buttiauxella brennerae ATCC 51605</name>
    <dbReference type="NCBI Taxonomy" id="1354251"/>
    <lineage>
        <taxon>Bacteria</taxon>
        <taxon>Pseudomonadati</taxon>
        <taxon>Pseudomonadota</taxon>
        <taxon>Gammaproteobacteria</taxon>
        <taxon>Enterobacterales</taxon>
        <taxon>Enterobacteriaceae</taxon>
        <taxon>Buttiauxella</taxon>
    </lineage>
</organism>
<proteinExistence type="predicted"/>
<sequence>MSRAISIGFVVALALSAFLGWRLDKSTDSLDKQAKTIGTLNSQLSDKNSQLLAVDLMGRANDALQLGLQQRNAQLAAGAAGRDQRFKELTHENAEVKNWADTLLPDAVIRLQQRPPITGSEGYHTYLSGSDALHSASQPTDD</sequence>
<keyword evidence="3" id="KW-1185">Reference proteome</keyword>
<dbReference type="AlphaFoldDB" id="A0A1B7IQV7"/>
<dbReference type="InterPro" id="IPR020000">
    <property type="entry name" value="Phage_P2_LysB"/>
</dbReference>
<accession>A0A1B7IQV7</accession>
<dbReference type="Proteomes" id="UP000078410">
    <property type="component" value="Unassembled WGS sequence"/>
</dbReference>